<dbReference type="SUPFAM" id="SSF47323">
    <property type="entry name" value="Anticodon-binding domain of a subclass of class I aminoacyl-tRNA synthetases"/>
    <property type="match status" value="1"/>
</dbReference>
<dbReference type="Pfam" id="PF09334">
    <property type="entry name" value="tRNA-synt_1g"/>
    <property type="match status" value="1"/>
</dbReference>
<feature type="domain" description="Aminoacyl-tRNA synthetase class Ia" evidence="12">
    <location>
        <begin position="506"/>
        <end position="658"/>
    </location>
</feature>
<dbReference type="Gene3D" id="1.10.730.10">
    <property type="entry name" value="Isoleucyl-tRNA Synthetase, Domain 1"/>
    <property type="match status" value="1"/>
</dbReference>
<dbReference type="GO" id="GO:0006429">
    <property type="term" value="P:leucyl-tRNA aminoacylation"/>
    <property type="evidence" value="ECO:0007669"/>
    <property type="project" value="InterPro"/>
</dbReference>
<dbReference type="InterPro" id="IPR025709">
    <property type="entry name" value="Leu_tRNA-synth_edit"/>
</dbReference>
<keyword evidence="3 10" id="KW-0436">Ligase</keyword>
<evidence type="ECO:0000256" key="2">
    <source>
        <dbReference type="ARBA" id="ARBA00013164"/>
    </source>
</evidence>
<dbReference type="GO" id="GO:0002161">
    <property type="term" value="F:aminoacyl-tRNA deacylase activity"/>
    <property type="evidence" value="ECO:0007669"/>
    <property type="project" value="InterPro"/>
</dbReference>
<protein>
    <recommendedName>
        <fullName evidence="2">leucine--tRNA ligase</fullName>
        <ecNumber evidence="2">6.1.1.4</ecNumber>
    </recommendedName>
    <alternativeName>
        <fullName evidence="8">Leucyl-tRNA synthetase</fullName>
    </alternativeName>
</protein>
<evidence type="ECO:0000256" key="11">
    <source>
        <dbReference type="SAM" id="MobiDB-lite"/>
    </source>
</evidence>
<dbReference type="PANTHER" id="PTHR43740">
    <property type="entry name" value="LEUCYL-TRNA SYNTHETASE"/>
    <property type="match status" value="1"/>
</dbReference>
<dbReference type="EC" id="6.1.1.4" evidence="2"/>
<feature type="domain" description="Leucyl-tRNA synthetase editing" evidence="15">
    <location>
        <begin position="298"/>
        <end position="491"/>
    </location>
</feature>
<dbReference type="OMA" id="GIEHACM"/>
<dbReference type="CDD" id="cd00812">
    <property type="entry name" value="LeuRS_core"/>
    <property type="match status" value="1"/>
</dbReference>
<dbReference type="InterPro" id="IPR002302">
    <property type="entry name" value="Leu-tRNA-ligase"/>
</dbReference>
<dbReference type="Gene3D" id="3.40.50.620">
    <property type="entry name" value="HUPs"/>
    <property type="match status" value="2"/>
</dbReference>
<keyword evidence="6 10" id="KW-0648">Protein biosynthesis</keyword>
<evidence type="ECO:0000259" key="13">
    <source>
        <dbReference type="Pfam" id="PF08264"/>
    </source>
</evidence>
<dbReference type="OrthoDB" id="15954at2759"/>
<dbReference type="GO" id="GO:0005739">
    <property type="term" value="C:mitochondrion"/>
    <property type="evidence" value="ECO:0007669"/>
    <property type="project" value="UniProtKB-ARBA"/>
</dbReference>
<dbReference type="PANTHER" id="PTHR43740:SF2">
    <property type="entry name" value="LEUCINE--TRNA LIGASE, MITOCHONDRIAL"/>
    <property type="match status" value="1"/>
</dbReference>
<dbReference type="Pfam" id="PF08264">
    <property type="entry name" value="Anticodon_1"/>
    <property type="match status" value="1"/>
</dbReference>
<evidence type="ECO:0000256" key="8">
    <source>
        <dbReference type="ARBA" id="ARBA00030520"/>
    </source>
</evidence>
<evidence type="ECO:0000313" key="16">
    <source>
        <dbReference type="EMBL" id="KAA8497783.1"/>
    </source>
</evidence>
<dbReference type="FunFam" id="1.10.730.10:FF:000011">
    <property type="entry name" value="Leucine--tRNA ligase chloroplastic/mitochondrial"/>
    <property type="match status" value="1"/>
</dbReference>
<dbReference type="InterPro" id="IPR013155">
    <property type="entry name" value="M/V/L/I-tRNA-synth_anticd-bd"/>
</dbReference>
<dbReference type="GO" id="GO:0005524">
    <property type="term" value="F:ATP binding"/>
    <property type="evidence" value="ECO:0007669"/>
    <property type="project" value="UniProtKB-KW"/>
</dbReference>
<dbReference type="InterPro" id="IPR001412">
    <property type="entry name" value="aa-tRNA-synth_I_CS"/>
</dbReference>
<reference evidence="17" key="1">
    <citation type="journal article" date="2019" name="Nat. Commun.">
        <title>Expansion of phycobilisome linker gene families in mesophilic red algae.</title>
        <authorList>
            <person name="Lee J."/>
            <person name="Kim D."/>
            <person name="Bhattacharya D."/>
            <person name="Yoon H.S."/>
        </authorList>
    </citation>
    <scope>NUCLEOTIDE SEQUENCE [LARGE SCALE GENOMIC DNA]</scope>
    <source>
        <strain evidence="17">CCMP 1328</strain>
    </source>
</reference>
<dbReference type="SUPFAM" id="SSF52374">
    <property type="entry name" value="Nucleotidylyl transferase"/>
    <property type="match status" value="1"/>
</dbReference>
<dbReference type="InterPro" id="IPR014729">
    <property type="entry name" value="Rossmann-like_a/b/a_fold"/>
</dbReference>
<comment type="similarity">
    <text evidence="1 10">Belongs to the class-I aminoacyl-tRNA synthetase family.</text>
</comment>
<dbReference type="Gene3D" id="3.90.740.10">
    <property type="entry name" value="Valyl/Leucyl/Isoleucyl-tRNA synthetase, editing domain"/>
    <property type="match status" value="1"/>
</dbReference>
<evidence type="ECO:0000256" key="7">
    <source>
        <dbReference type="ARBA" id="ARBA00023146"/>
    </source>
</evidence>
<dbReference type="PROSITE" id="PS00178">
    <property type="entry name" value="AA_TRNA_LIGASE_I"/>
    <property type="match status" value="1"/>
</dbReference>
<feature type="domain" description="Methionyl/Leucyl tRNA synthetase" evidence="14">
    <location>
        <begin position="117"/>
        <end position="249"/>
    </location>
</feature>
<evidence type="ECO:0000256" key="9">
    <source>
        <dbReference type="ARBA" id="ARBA00047469"/>
    </source>
</evidence>
<evidence type="ECO:0000256" key="4">
    <source>
        <dbReference type="ARBA" id="ARBA00022741"/>
    </source>
</evidence>
<dbReference type="InterPro" id="IPR002300">
    <property type="entry name" value="aa-tRNA-synth_Ia"/>
</dbReference>
<dbReference type="AlphaFoldDB" id="A0A5J4Z489"/>
<dbReference type="EMBL" id="VRMN01000001">
    <property type="protein sequence ID" value="KAA8497783.1"/>
    <property type="molecule type" value="Genomic_DNA"/>
</dbReference>
<feature type="compositionally biased region" description="Polar residues" evidence="11">
    <location>
        <begin position="55"/>
        <end position="69"/>
    </location>
</feature>
<evidence type="ECO:0000259" key="15">
    <source>
        <dbReference type="Pfam" id="PF13603"/>
    </source>
</evidence>
<dbReference type="CDD" id="cd07958">
    <property type="entry name" value="Anticodon_Ia_Leu_BEm"/>
    <property type="match status" value="1"/>
</dbReference>
<dbReference type="Pfam" id="PF00133">
    <property type="entry name" value="tRNA-synt_1"/>
    <property type="match status" value="2"/>
</dbReference>
<keyword evidence="4 10" id="KW-0547">Nucleotide-binding</keyword>
<comment type="caution">
    <text evidence="16">The sequence shown here is derived from an EMBL/GenBank/DDBJ whole genome shotgun (WGS) entry which is preliminary data.</text>
</comment>
<proteinExistence type="inferred from homology"/>
<dbReference type="InterPro" id="IPR009080">
    <property type="entry name" value="tRNAsynth_Ia_anticodon-bd"/>
</dbReference>
<evidence type="ECO:0000313" key="17">
    <source>
        <dbReference type="Proteomes" id="UP000324585"/>
    </source>
</evidence>
<dbReference type="FunFam" id="3.40.50.620:FF:000077">
    <property type="entry name" value="Leucine--tRNA ligase"/>
    <property type="match status" value="1"/>
</dbReference>
<name>A0A5J4Z489_PORPP</name>
<dbReference type="NCBIfam" id="TIGR00396">
    <property type="entry name" value="leuS_bact"/>
    <property type="match status" value="1"/>
</dbReference>
<gene>
    <name evidence="16" type="ORF">FVE85_5368</name>
</gene>
<dbReference type="GO" id="GO:0004823">
    <property type="term" value="F:leucine-tRNA ligase activity"/>
    <property type="evidence" value="ECO:0007669"/>
    <property type="project" value="UniProtKB-EC"/>
</dbReference>
<keyword evidence="7 10" id="KW-0030">Aminoacyl-tRNA synthetase</keyword>
<dbReference type="FunFam" id="3.40.50.620:FF:000056">
    <property type="entry name" value="Leucine--tRNA ligase"/>
    <property type="match status" value="1"/>
</dbReference>
<evidence type="ECO:0000256" key="3">
    <source>
        <dbReference type="ARBA" id="ARBA00022598"/>
    </source>
</evidence>
<dbReference type="PRINTS" id="PR00985">
    <property type="entry name" value="TRNASYNTHLEU"/>
</dbReference>
<evidence type="ECO:0000256" key="6">
    <source>
        <dbReference type="ARBA" id="ARBA00022917"/>
    </source>
</evidence>
<keyword evidence="5 10" id="KW-0067">ATP-binding</keyword>
<dbReference type="SUPFAM" id="SSF50677">
    <property type="entry name" value="ValRS/IleRS/LeuRS editing domain"/>
    <property type="match status" value="1"/>
</dbReference>
<comment type="catalytic activity">
    <reaction evidence="9">
        <text>tRNA(Leu) + L-leucine + ATP = L-leucyl-tRNA(Leu) + AMP + diphosphate</text>
        <dbReference type="Rhea" id="RHEA:11688"/>
        <dbReference type="Rhea" id="RHEA-COMP:9613"/>
        <dbReference type="Rhea" id="RHEA-COMP:9622"/>
        <dbReference type="ChEBI" id="CHEBI:30616"/>
        <dbReference type="ChEBI" id="CHEBI:33019"/>
        <dbReference type="ChEBI" id="CHEBI:57427"/>
        <dbReference type="ChEBI" id="CHEBI:78442"/>
        <dbReference type="ChEBI" id="CHEBI:78494"/>
        <dbReference type="ChEBI" id="CHEBI:456215"/>
        <dbReference type="EC" id="6.1.1.4"/>
    </reaction>
</comment>
<dbReference type="HAMAP" id="MF_00049_B">
    <property type="entry name" value="Leu_tRNA_synth_B"/>
    <property type="match status" value="1"/>
</dbReference>
<feature type="domain" description="Methionyl/Valyl/Leucyl/Isoleucyl-tRNA synthetase anticodon-binding" evidence="13">
    <location>
        <begin position="815"/>
        <end position="929"/>
    </location>
</feature>
<evidence type="ECO:0000256" key="10">
    <source>
        <dbReference type="RuleBase" id="RU363035"/>
    </source>
</evidence>
<accession>A0A5J4Z489</accession>
<sequence>MGLESHVGGVKPVAVMAFLVGHAPRIGVHRISHTRIGAQRTHARGYAHQRRCSLRMQQQDESESDSGLNASAGPALAYDHIKVEAHWQQYWQQHGTFRTEPMEALDMSKPKYYVLDMFPYPSGAGLHVGHPEGYTATDIMARYKRMQGFNVMHPMGWDAFGLPAEQYAIQTGTHPAVTTKKNIDRFRSQLQALGFSYDWQRELSTTDVSYYKWTQWIFLQLFKRGLAYQDDVPVNWCPALGTVLANEEVIDGKSERGGYPVERRPMRQWVLKITEYADRLLADLDELDWPESIKDMQRNWIGRSEGAEIVFPVASTGEEKSQSTSTSITVFTTRPETIAGVSYLSVAPEYGELEQLVTPDQREAVNAYCEAARNRSDRERNEASNKTGVWTGSYAVNPFTKAQVPIWVADYVLGGYGTGAVMAVPAHDQRDWAFANAFDLPVIRVITGGGDLSEGAYTGYEGELVNWNGAAGLNLDGTGVASAKAQILEHLEANASLGTKKVNYKLRDWLFSRQRYWGEPFPIVFVDGEARAVPEDELPVQLPNMDNFEPAGTGESPLAKATDWLKAPGGGTRETNTMPQWAGSCWYYLRFIDPDNVGAPIAPELEKYWMPVDLYVGGVEHAVLHLLYARFWHKVLYDCGVVSTKEPFQRLVNQGMILGQVEYTAYRMADSNEYVSATDVDTDNLVLKKGGAAVLAESLDPAQVKKINGTQMVLQSDESISVSARAHKMSKSRGNVVNPDDVIQQFGADALRCYLMFMGPLDQVKPWSTQAVQGMARFLSRVWRLAIDTESVPDAEGNEPLHPLLDNAEPTKEQLRVLHQTIKRISEDTEGLRFNTAIAGMMEFMNAVYKWENRPRAVLEPFVLMLSPYAPHVAEELWARLGHTSSLALQPWPVLDEKYLVVDEITIVLQVNGKVRSKLTIAAGAEESMVVESAMDLEQIQKFTQGKTIRKTIYVPNRLLNIVAN</sequence>
<dbReference type="Pfam" id="PF13603">
    <property type="entry name" value="tRNA-synt_1_2"/>
    <property type="match status" value="1"/>
</dbReference>
<keyword evidence="17" id="KW-1185">Reference proteome</keyword>
<dbReference type="GO" id="GO:0005829">
    <property type="term" value="C:cytosol"/>
    <property type="evidence" value="ECO:0007669"/>
    <property type="project" value="TreeGrafter"/>
</dbReference>
<feature type="domain" description="Aminoacyl-tRNA synthetase class Ia" evidence="12">
    <location>
        <begin position="721"/>
        <end position="756"/>
    </location>
</feature>
<evidence type="ECO:0000259" key="14">
    <source>
        <dbReference type="Pfam" id="PF09334"/>
    </source>
</evidence>
<organism evidence="16 17">
    <name type="scientific">Porphyridium purpureum</name>
    <name type="common">Red alga</name>
    <name type="synonym">Porphyridium cruentum</name>
    <dbReference type="NCBI Taxonomy" id="35688"/>
    <lineage>
        <taxon>Eukaryota</taxon>
        <taxon>Rhodophyta</taxon>
        <taxon>Bangiophyceae</taxon>
        <taxon>Porphyridiales</taxon>
        <taxon>Porphyridiaceae</taxon>
        <taxon>Porphyridium</taxon>
    </lineage>
</organism>
<dbReference type="InterPro" id="IPR015413">
    <property type="entry name" value="Methionyl/Leucyl_tRNA_Synth"/>
</dbReference>
<evidence type="ECO:0000256" key="5">
    <source>
        <dbReference type="ARBA" id="ARBA00022840"/>
    </source>
</evidence>
<evidence type="ECO:0000256" key="1">
    <source>
        <dbReference type="ARBA" id="ARBA00005594"/>
    </source>
</evidence>
<dbReference type="InterPro" id="IPR009008">
    <property type="entry name" value="Val/Leu/Ile-tRNA-synth_edit"/>
</dbReference>
<feature type="region of interest" description="Disordered" evidence="11">
    <location>
        <begin position="50"/>
        <end position="69"/>
    </location>
</feature>
<evidence type="ECO:0000259" key="12">
    <source>
        <dbReference type="Pfam" id="PF00133"/>
    </source>
</evidence>
<dbReference type="Proteomes" id="UP000324585">
    <property type="component" value="Unassembled WGS sequence"/>
</dbReference>